<name>A0A0A5GQ80_9BACI</name>
<dbReference type="Pfam" id="PF07261">
    <property type="entry name" value="DnaB_2"/>
    <property type="match status" value="1"/>
</dbReference>
<keyword evidence="6" id="KW-1185">Reference proteome</keyword>
<dbReference type="STRING" id="1385510.GCA_000425205_00930"/>
<dbReference type="OrthoDB" id="2082007at2"/>
<gene>
    <name evidence="5" type="ORF">N781_10100</name>
</gene>
<dbReference type="EMBL" id="AVPE01000002">
    <property type="protein sequence ID" value="KGX93398.1"/>
    <property type="molecule type" value="Genomic_DNA"/>
</dbReference>
<evidence type="ECO:0000256" key="1">
    <source>
        <dbReference type="ARBA" id="ARBA00093462"/>
    </source>
</evidence>
<evidence type="ECO:0000259" key="3">
    <source>
        <dbReference type="Pfam" id="PF07261"/>
    </source>
</evidence>
<feature type="compositionally biased region" description="Low complexity" evidence="2">
    <location>
        <begin position="423"/>
        <end position="438"/>
    </location>
</feature>
<dbReference type="Pfam" id="PF25888">
    <property type="entry name" value="WHD_DnaB"/>
    <property type="match status" value="1"/>
</dbReference>
<evidence type="ECO:0000313" key="6">
    <source>
        <dbReference type="Proteomes" id="UP000030528"/>
    </source>
</evidence>
<dbReference type="eggNOG" id="COG3611">
    <property type="taxonomic scope" value="Bacteria"/>
</dbReference>
<sequence length="460" mass="53325">MESNNIGKILPVEGYMVRVPHTFPQHYIRSLTHLYQPIIGAVAISIYQTLLSDFELKLAQSRQTHHRLMNYLHLSLDQVYEAKRKLEAVGLLRTFMSQEEEGKLYTYVLHPPFTAKEFFQDDVLSVLLYHELGEDKYNIVKEAFLPQPKALAGEEVTASFEDMFQTTMLHSKSMPQHTNSSRSEDKEQKGVVIGQEVVDFGWLTQSLQQRMYPTQHILNERNKRSINQMAVLYDLGTHEVEKAVMWSLSDEHDFMLKEFKEACHDLYQSKGKQSNPSLLHTRQALATNDSSTDAEEKKNETITERFERISPRELLEDLSDGNQPSYQELKMIRDVMDQQGLPPGVMNVLIHYVYLKTDKKLSKGYLEKIASHWSRKKVKTVQEAMELAKSENENKQQKSYSRSYNRAPQRQGVVPDWFKQNGKASSTQKEQEQSSSPKSSEDTDREREQLLEDLKNLDDL</sequence>
<dbReference type="Gene3D" id="1.10.10.630">
    <property type="entry name" value="DnaD domain-like"/>
    <property type="match status" value="1"/>
</dbReference>
<accession>A0A0A5GQ80</accession>
<feature type="compositionally biased region" description="Polar residues" evidence="2">
    <location>
        <begin position="397"/>
        <end position="408"/>
    </location>
</feature>
<organism evidence="5 6">
    <name type="scientific">Pontibacillus halophilus JSM 076056 = DSM 19796</name>
    <dbReference type="NCBI Taxonomy" id="1385510"/>
    <lineage>
        <taxon>Bacteria</taxon>
        <taxon>Bacillati</taxon>
        <taxon>Bacillota</taxon>
        <taxon>Bacilli</taxon>
        <taxon>Bacillales</taxon>
        <taxon>Bacillaceae</taxon>
        <taxon>Pontibacillus</taxon>
    </lineage>
</organism>
<dbReference type="Proteomes" id="UP000030528">
    <property type="component" value="Unassembled WGS sequence"/>
</dbReference>
<comment type="similarity">
    <text evidence="1">Belongs to the DnaB/DnaD family.</text>
</comment>
<evidence type="ECO:0000259" key="4">
    <source>
        <dbReference type="Pfam" id="PF25888"/>
    </source>
</evidence>
<evidence type="ECO:0000313" key="5">
    <source>
        <dbReference type="EMBL" id="KGX93398.1"/>
    </source>
</evidence>
<reference evidence="5 6" key="1">
    <citation type="submission" date="2013-08" db="EMBL/GenBank/DDBJ databases">
        <authorList>
            <person name="Huang J."/>
            <person name="Wang G."/>
        </authorList>
    </citation>
    <scope>NUCLEOTIDE SEQUENCE [LARGE SCALE GENOMIC DNA]</scope>
    <source>
        <strain evidence="5 6">JSM 076056</strain>
    </source>
</reference>
<dbReference type="InterPro" id="IPR034829">
    <property type="entry name" value="DnaD-like_sf"/>
</dbReference>
<feature type="domain" description="DnaB/C C-terminal" evidence="3">
    <location>
        <begin position="321"/>
        <end position="386"/>
    </location>
</feature>
<feature type="compositionally biased region" description="Basic and acidic residues" evidence="2">
    <location>
        <begin position="439"/>
        <end position="460"/>
    </location>
</feature>
<dbReference type="InterPro" id="IPR058660">
    <property type="entry name" value="WHD_DnaB"/>
</dbReference>
<proteinExistence type="inferred from homology"/>
<dbReference type="RefSeq" id="WP_036769100.1">
    <property type="nucleotide sequence ID" value="NZ_AVPE01000002.1"/>
</dbReference>
<protein>
    <submittedName>
        <fullName evidence="5">Chromosome replication initiation</fullName>
    </submittedName>
</protein>
<feature type="domain" description="Replicative helicase loading/DNA remodeling protein DnaB N-terminal winged helix" evidence="4">
    <location>
        <begin position="28"/>
        <end position="179"/>
    </location>
</feature>
<evidence type="ECO:0000256" key="2">
    <source>
        <dbReference type="SAM" id="MobiDB-lite"/>
    </source>
</evidence>
<dbReference type="AlphaFoldDB" id="A0A0A5GQ80"/>
<comment type="caution">
    <text evidence="5">The sequence shown here is derived from an EMBL/GenBank/DDBJ whole genome shotgun (WGS) entry which is preliminary data.</text>
</comment>
<feature type="region of interest" description="Disordered" evidence="2">
    <location>
        <begin position="387"/>
        <end position="460"/>
    </location>
</feature>
<feature type="compositionally biased region" description="Basic and acidic residues" evidence="2">
    <location>
        <begin position="387"/>
        <end position="396"/>
    </location>
</feature>
<dbReference type="InterPro" id="IPR006343">
    <property type="entry name" value="DnaB/C_C"/>
</dbReference>